<dbReference type="SFLD" id="SFLDS00003">
    <property type="entry name" value="Haloacid_Dehalogenase"/>
    <property type="match status" value="1"/>
</dbReference>
<dbReference type="AlphaFoldDB" id="A0A4R6XUH2"/>
<dbReference type="SFLD" id="SFLDG01129">
    <property type="entry name" value="C1.5:_HAD__Beta-PGM__Phosphata"/>
    <property type="match status" value="1"/>
</dbReference>
<dbReference type="NCBIfam" id="TIGR02254">
    <property type="entry name" value="YjjG_YfnB"/>
    <property type="match status" value="1"/>
</dbReference>
<name>A0A4R6XUH2_9GAMM</name>
<dbReference type="Pfam" id="PF00702">
    <property type="entry name" value="Hydrolase"/>
    <property type="match status" value="1"/>
</dbReference>
<keyword evidence="2" id="KW-1185">Reference proteome</keyword>
<dbReference type="InterPro" id="IPR052550">
    <property type="entry name" value="Pyrimidine_5'-ntase_YjjG"/>
</dbReference>
<proteinExistence type="predicted"/>
<dbReference type="Gene3D" id="3.40.50.1000">
    <property type="entry name" value="HAD superfamily/HAD-like"/>
    <property type="match status" value="1"/>
</dbReference>
<dbReference type="NCBIfam" id="TIGR01549">
    <property type="entry name" value="HAD-SF-IA-v1"/>
    <property type="match status" value="1"/>
</dbReference>
<evidence type="ECO:0000313" key="1">
    <source>
        <dbReference type="EMBL" id="TDR23466.1"/>
    </source>
</evidence>
<dbReference type="InterPro" id="IPR006439">
    <property type="entry name" value="HAD-SF_hydro_IA"/>
</dbReference>
<organism evidence="1 2">
    <name type="scientific">Marinicella litoralis</name>
    <dbReference type="NCBI Taxonomy" id="644220"/>
    <lineage>
        <taxon>Bacteria</taxon>
        <taxon>Pseudomonadati</taxon>
        <taxon>Pseudomonadota</taxon>
        <taxon>Gammaproteobacteria</taxon>
        <taxon>Lysobacterales</taxon>
        <taxon>Marinicellaceae</taxon>
        <taxon>Marinicella</taxon>
    </lineage>
</organism>
<dbReference type="PANTHER" id="PTHR47478:SF1">
    <property type="entry name" value="PYRIMIDINE 5'-NUCLEOTIDASE YJJG"/>
    <property type="match status" value="1"/>
</dbReference>
<accession>A0A4R6XUH2</accession>
<dbReference type="SUPFAM" id="SSF56784">
    <property type="entry name" value="HAD-like"/>
    <property type="match status" value="1"/>
</dbReference>
<comment type="caution">
    <text evidence="1">The sequence shown here is derived from an EMBL/GenBank/DDBJ whole genome shotgun (WGS) entry which is preliminary data.</text>
</comment>
<evidence type="ECO:0000313" key="2">
    <source>
        <dbReference type="Proteomes" id="UP000295724"/>
    </source>
</evidence>
<dbReference type="PRINTS" id="PR00413">
    <property type="entry name" value="HADHALOGNASE"/>
</dbReference>
<keyword evidence="1" id="KW-0378">Hydrolase</keyword>
<dbReference type="GO" id="GO:0008253">
    <property type="term" value="F:5'-nucleotidase activity"/>
    <property type="evidence" value="ECO:0007669"/>
    <property type="project" value="InterPro"/>
</dbReference>
<dbReference type="InterPro" id="IPR023214">
    <property type="entry name" value="HAD_sf"/>
</dbReference>
<dbReference type="Gene3D" id="1.10.150.240">
    <property type="entry name" value="Putative phosphatase, domain 2"/>
    <property type="match status" value="1"/>
</dbReference>
<dbReference type="RefSeq" id="WP_162846724.1">
    <property type="nucleotide sequence ID" value="NZ_NIHB01000001.1"/>
</dbReference>
<protein>
    <submittedName>
        <fullName evidence="1">2-haloacid dehalogenase/putative hydrolase of the HAD superfamily</fullName>
    </submittedName>
</protein>
<sequence length="228" mass="26175">MHKHTKLIFDADNTLFDFDRAEETALVKSLEHFKLPKPEGLIDFYRKMNVGLWQQLDNKTITIAQLKQQRAAQLFEFIGQSADPTVFSLHYLDELAKCQFLLDHVEHTLNLLSEHCEMAIITNGLERVQNPRFAASTIKQHFGALVISEALGVAKPDAAIFEHTCDLMQWSDPAAVLMVGDNYRCDIQGAADFGMRTCWYNIRQQAHDYSDHDYEIQRFDELLTVLKA</sequence>
<dbReference type="InterPro" id="IPR023198">
    <property type="entry name" value="PGP-like_dom2"/>
</dbReference>
<dbReference type="EMBL" id="SNZB01000001">
    <property type="protein sequence ID" value="TDR23466.1"/>
    <property type="molecule type" value="Genomic_DNA"/>
</dbReference>
<dbReference type="Proteomes" id="UP000295724">
    <property type="component" value="Unassembled WGS sequence"/>
</dbReference>
<gene>
    <name evidence="1" type="ORF">C8D91_0327</name>
</gene>
<dbReference type="InterPro" id="IPR011951">
    <property type="entry name" value="HAD-SF_hydro_IA_YjjG/PynA"/>
</dbReference>
<dbReference type="InterPro" id="IPR036412">
    <property type="entry name" value="HAD-like_sf"/>
</dbReference>
<reference evidence="1 2" key="1">
    <citation type="submission" date="2019-03" db="EMBL/GenBank/DDBJ databases">
        <title>Genomic Encyclopedia of Type Strains, Phase IV (KMG-IV): sequencing the most valuable type-strain genomes for metagenomic binning, comparative biology and taxonomic classification.</title>
        <authorList>
            <person name="Goeker M."/>
        </authorList>
    </citation>
    <scope>NUCLEOTIDE SEQUENCE [LARGE SCALE GENOMIC DNA]</scope>
    <source>
        <strain evidence="1 2">DSM 25488</strain>
    </source>
</reference>
<dbReference type="PANTHER" id="PTHR47478">
    <property type="match status" value="1"/>
</dbReference>